<feature type="compositionally biased region" description="Polar residues" evidence="8">
    <location>
        <begin position="39"/>
        <end position="49"/>
    </location>
</feature>
<evidence type="ECO:0000256" key="4">
    <source>
        <dbReference type="ARBA" id="ARBA00022737"/>
    </source>
</evidence>
<gene>
    <name evidence="10" type="ORF">CPB84DRAFT_298608</name>
</gene>
<feature type="domain" description="RING-type" evidence="9">
    <location>
        <begin position="520"/>
        <end position="747"/>
    </location>
</feature>
<feature type="region of interest" description="Disordered" evidence="8">
    <location>
        <begin position="258"/>
        <end position="285"/>
    </location>
</feature>
<evidence type="ECO:0000256" key="2">
    <source>
        <dbReference type="ARBA" id="ARBA00022679"/>
    </source>
</evidence>
<keyword evidence="5" id="KW-0863">Zinc-finger</keyword>
<dbReference type="InterPro" id="IPR002867">
    <property type="entry name" value="IBR_dom"/>
</dbReference>
<evidence type="ECO:0000259" key="9">
    <source>
        <dbReference type="PROSITE" id="PS51873"/>
    </source>
</evidence>
<dbReference type="GO" id="GO:0016740">
    <property type="term" value="F:transferase activity"/>
    <property type="evidence" value="ECO:0007669"/>
    <property type="project" value="UniProtKB-KW"/>
</dbReference>
<keyword evidence="11" id="KW-1185">Reference proteome</keyword>
<dbReference type="AlphaFoldDB" id="A0A9P5NSA6"/>
<dbReference type="PANTHER" id="PTHR22770">
    <property type="entry name" value="UBIQUITIN CONJUGATING ENZYME 7 INTERACTING PROTEIN-RELATED"/>
    <property type="match status" value="1"/>
</dbReference>
<evidence type="ECO:0000256" key="6">
    <source>
        <dbReference type="ARBA" id="ARBA00022786"/>
    </source>
</evidence>
<dbReference type="InterPro" id="IPR047544">
    <property type="entry name" value="RING-HC_RBR_RNF216"/>
</dbReference>
<dbReference type="CDD" id="cd20339">
    <property type="entry name" value="BRcat_RBR_RNF216"/>
    <property type="match status" value="1"/>
</dbReference>
<dbReference type="InterPro" id="IPR047545">
    <property type="entry name" value="BRcat_RBR_RNF216"/>
</dbReference>
<name>A0A9P5NSA6_GYMJU</name>
<dbReference type="InterPro" id="IPR047546">
    <property type="entry name" value="Rcat_RBR_RNF216"/>
</dbReference>
<dbReference type="Gene3D" id="1.20.120.1750">
    <property type="match status" value="1"/>
</dbReference>
<feature type="compositionally biased region" description="Pro residues" evidence="8">
    <location>
        <begin position="260"/>
        <end position="270"/>
    </location>
</feature>
<organism evidence="10 11">
    <name type="scientific">Gymnopilus junonius</name>
    <name type="common">Spectacular rustgill mushroom</name>
    <name type="synonym">Gymnopilus spectabilis subsp. junonius</name>
    <dbReference type="NCBI Taxonomy" id="109634"/>
    <lineage>
        <taxon>Eukaryota</taxon>
        <taxon>Fungi</taxon>
        <taxon>Dikarya</taxon>
        <taxon>Basidiomycota</taxon>
        <taxon>Agaricomycotina</taxon>
        <taxon>Agaricomycetes</taxon>
        <taxon>Agaricomycetidae</taxon>
        <taxon>Agaricales</taxon>
        <taxon>Agaricineae</taxon>
        <taxon>Hymenogastraceae</taxon>
        <taxon>Gymnopilus</taxon>
    </lineage>
</organism>
<evidence type="ECO:0000256" key="8">
    <source>
        <dbReference type="SAM" id="MobiDB-lite"/>
    </source>
</evidence>
<dbReference type="Pfam" id="PF26200">
    <property type="entry name" value="Rcat_RNF216"/>
    <property type="match status" value="1"/>
</dbReference>
<protein>
    <recommendedName>
        <fullName evidence="9">RING-type domain-containing protein</fullName>
    </recommendedName>
</protein>
<evidence type="ECO:0000256" key="3">
    <source>
        <dbReference type="ARBA" id="ARBA00022723"/>
    </source>
</evidence>
<feature type="region of interest" description="Disordered" evidence="8">
    <location>
        <begin position="364"/>
        <end position="390"/>
    </location>
</feature>
<dbReference type="PANTHER" id="PTHR22770:SF47">
    <property type="entry name" value="E3 UBIQUITIN-PROTEIN LIGASE RNF216"/>
    <property type="match status" value="1"/>
</dbReference>
<accession>A0A9P5NSA6</accession>
<dbReference type="CDD" id="cd20353">
    <property type="entry name" value="Rcat_RBR_RNF216"/>
    <property type="match status" value="1"/>
</dbReference>
<dbReference type="CDD" id="cd16630">
    <property type="entry name" value="RING-HC_RBR_RNF216"/>
    <property type="match status" value="1"/>
</dbReference>
<evidence type="ECO:0000256" key="7">
    <source>
        <dbReference type="ARBA" id="ARBA00022833"/>
    </source>
</evidence>
<feature type="compositionally biased region" description="Acidic residues" evidence="8">
    <location>
        <begin position="195"/>
        <end position="204"/>
    </location>
</feature>
<dbReference type="Gene3D" id="3.30.40.10">
    <property type="entry name" value="Zinc/RING finger domain, C3HC4 (zinc finger)"/>
    <property type="match status" value="1"/>
</dbReference>
<evidence type="ECO:0000313" key="11">
    <source>
        <dbReference type="Proteomes" id="UP000724874"/>
    </source>
</evidence>
<dbReference type="InterPro" id="IPR013083">
    <property type="entry name" value="Znf_RING/FYVE/PHD"/>
</dbReference>
<feature type="compositionally biased region" description="Low complexity" evidence="8">
    <location>
        <begin position="271"/>
        <end position="285"/>
    </location>
</feature>
<keyword evidence="2" id="KW-0808">Transferase</keyword>
<dbReference type="GO" id="GO:0008270">
    <property type="term" value="F:zinc ion binding"/>
    <property type="evidence" value="ECO:0007669"/>
    <property type="project" value="UniProtKB-KW"/>
</dbReference>
<feature type="compositionally biased region" description="Basic and acidic residues" evidence="8">
    <location>
        <begin position="163"/>
        <end position="190"/>
    </location>
</feature>
<comment type="pathway">
    <text evidence="1">Protein modification; protein ubiquitination.</text>
</comment>
<comment type="caution">
    <text evidence="10">The sequence shown here is derived from an EMBL/GenBank/DDBJ whole genome shotgun (WGS) entry which is preliminary data.</text>
</comment>
<feature type="region of interest" description="Disordered" evidence="8">
    <location>
        <begin position="1"/>
        <end position="204"/>
    </location>
</feature>
<keyword evidence="7" id="KW-0862">Zinc</keyword>
<evidence type="ECO:0000256" key="1">
    <source>
        <dbReference type="ARBA" id="ARBA00004906"/>
    </source>
</evidence>
<dbReference type="Proteomes" id="UP000724874">
    <property type="component" value="Unassembled WGS sequence"/>
</dbReference>
<reference evidence="10" key="1">
    <citation type="submission" date="2020-11" db="EMBL/GenBank/DDBJ databases">
        <authorList>
            <consortium name="DOE Joint Genome Institute"/>
            <person name="Ahrendt S."/>
            <person name="Riley R."/>
            <person name="Andreopoulos W."/>
            <person name="LaButti K."/>
            <person name="Pangilinan J."/>
            <person name="Ruiz-duenas F.J."/>
            <person name="Barrasa J.M."/>
            <person name="Sanchez-Garcia M."/>
            <person name="Camarero S."/>
            <person name="Miyauchi S."/>
            <person name="Serrano A."/>
            <person name="Linde D."/>
            <person name="Babiker R."/>
            <person name="Drula E."/>
            <person name="Ayuso-Fernandez I."/>
            <person name="Pacheco R."/>
            <person name="Padilla G."/>
            <person name="Ferreira P."/>
            <person name="Barriuso J."/>
            <person name="Kellner H."/>
            <person name="Castanera R."/>
            <person name="Alfaro M."/>
            <person name="Ramirez L."/>
            <person name="Pisabarro A.G."/>
            <person name="Kuo A."/>
            <person name="Tritt A."/>
            <person name="Lipzen A."/>
            <person name="He G."/>
            <person name="Yan M."/>
            <person name="Ng V."/>
            <person name="Cullen D."/>
            <person name="Martin F."/>
            <person name="Rosso M.-N."/>
            <person name="Henrissat B."/>
            <person name="Hibbett D."/>
            <person name="Martinez A.T."/>
            <person name="Grigoriev I.V."/>
        </authorList>
    </citation>
    <scope>NUCLEOTIDE SEQUENCE</scope>
    <source>
        <strain evidence="10">AH 44721</strain>
    </source>
</reference>
<keyword evidence="4" id="KW-0677">Repeat</keyword>
<evidence type="ECO:0000256" key="5">
    <source>
        <dbReference type="ARBA" id="ARBA00022771"/>
    </source>
</evidence>
<dbReference type="SMART" id="SM00647">
    <property type="entry name" value="IBR"/>
    <property type="match status" value="2"/>
</dbReference>
<dbReference type="InterPro" id="IPR044066">
    <property type="entry name" value="TRIAD_supradom"/>
</dbReference>
<keyword evidence="3" id="KW-0479">Metal-binding</keyword>
<keyword evidence="6" id="KW-0833">Ubl conjugation pathway</keyword>
<dbReference type="PROSITE" id="PS51873">
    <property type="entry name" value="TRIAD"/>
    <property type="match status" value="1"/>
</dbReference>
<dbReference type="OrthoDB" id="10009520at2759"/>
<dbReference type="InterPro" id="IPR051628">
    <property type="entry name" value="LUBAC_E3_Ligases"/>
</dbReference>
<feature type="compositionally biased region" description="Basic and acidic residues" evidence="8">
    <location>
        <begin position="381"/>
        <end position="390"/>
    </location>
</feature>
<dbReference type="EMBL" id="JADNYJ010000015">
    <property type="protein sequence ID" value="KAF8907296.1"/>
    <property type="molecule type" value="Genomic_DNA"/>
</dbReference>
<proteinExistence type="predicted"/>
<evidence type="ECO:0000313" key="10">
    <source>
        <dbReference type="EMBL" id="KAF8907296.1"/>
    </source>
</evidence>
<sequence>MQKTKRIVQDIPVIEIESSPEPVPVPRSRPIRRTRSSSKAPSASAQTYSKGKGKEREKASSQIIPSRKPSKINLGPVIELTDSDSESGPVVGPSRTLKIPHKIMRANSHSNTLQSKPIGASASLDNIPMAYDSGSSSKRKCPNPLFLPSDEENEPPFVVVEEQVEHEPTSKKPRPDKGKGKGKGKEREILTVDMDLNDNEEDWDPEFAKKPFPFQYLDDDPLKVVLARMPAPAPAPAPAVLAPQPEPVPAPIAQLAPVAQLPPPPEPEPVAQPAAPVQPPQVAIPASVPPAAAPIPVAKPIPEPEPEVDPASRAVAQVLEIIPDVEPEYLLGLVQGHLPNFGQQTAEHVLGQLFEDGGYPRVDLKKKGKRKSDAALDNDGEGERPNKKAKVDYTSVDREFIARLDYTELALVQLQTSFPFVPKPYLRQSLLRHRGFYAPTYLTLAAAEKTYVEGPLNNRPGRPYVLKSTRYNPAKDRRRMKDVVNEAFADERRWLVEHLQDPSKGKEKAANEDESLEEGTGIECQCCFAEYAFDKMVQCAEAHLFCRDCVSQYASTKLGEHNHLINCMHECGCKEPFPVSELRRILSPKLMDLYERVKQQKEIEAAGLEGLEECPFCEWKCVLEASNEEERLFRCGNEEGGCGVVSCRMCKKKEHLPKTCEEAEADKHLDGRHAIEEAMTRALMRNCPKCKKAFVKDQGCNKMTCPNCRTLSCYVCRQVIKGYDHFDQTPVGRASASKAGGKCLLWDQVEERHAAEVSKQQPKRQWQSTNAIIQTLKIRTSRSTSPLPHNLNQRHN</sequence>
<dbReference type="SUPFAM" id="SSF57850">
    <property type="entry name" value="RING/U-box"/>
    <property type="match status" value="2"/>
</dbReference>